<dbReference type="SUPFAM" id="SSF53335">
    <property type="entry name" value="S-adenosyl-L-methionine-dependent methyltransferases"/>
    <property type="match status" value="1"/>
</dbReference>
<name>A0A150XN30_ROSEK</name>
<organism evidence="6 7">
    <name type="scientific">Roseivirga ehrenbergii (strain DSM 102268 / JCM 13514 / KCTC 12282 / NCIMB 14502 / KMM 6017)</name>
    <dbReference type="NCBI Taxonomy" id="279360"/>
    <lineage>
        <taxon>Bacteria</taxon>
        <taxon>Pseudomonadati</taxon>
        <taxon>Bacteroidota</taxon>
        <taxon>Cytophagia</taxon>
        <taxon>Cytophagales</taxon>
        <taxon>Roseivirgaceae</taxon>
        <taxon>Roseivirga</taxon>
    </lineage>
</organism>
<dbReference type="GO" id="GO:0035657">
    <property type="term" value="C:eRF1 methyltransferase complex"/>
    <property type="evidence" value="ECO:0007669"/>
    <property type="project" value="TreeGrafter"/>
</dbReference>
<evidence type="ECO:0000256" key="1">
    <source>
        <dbReference type="ARBA" id="ARBA00006149"/>
    </source>
</evidence>
<evidence type="ECO:0000256" key="3">
    <source>
        <dbReference type="ARBA" id="ARBA00022679"/>
    </source>
</evidence>
<accession>A0A150XN30</accession>
<comment type="caution">
    <text evidence="6">The sequence shown here is derived from an EMBL/GenBank/DDBJ whole genome shotgun (WGS) entry which is preliminary data.</text>
</comment>
<dbReference type="EMBL" id="LQZQ01000005">
    <property type="protein sequence ID" value="KYG80156.1"/>
    <property type="molecule type" value="Genomic_DNA"/>
</dbReference>
<comment type="similarity">
    <text evidence="1">Belongs to the eukaryotic/archaeal PrmC-related family.</text>
</comment>
<dbReference type="RefSeq" id="WP_062590619.1">
    <property type="nucleotide sequence ID" value="NZ_LQZQ01000005.1"/>
</dbReference>
<dbReference type="InterPro" id="IPR052190">
    <property type="entry name" value="Euk-Arch_PrmC-MTase"/>
</dbReference>
<feature type="domain" description="Methyltransferase small" evidence="5">
    <location>
        <begin position="42"/>
        <end position="149"/>
    </location>
</feature>
<dbReference type="PANTHER" id="PTHR45875:SF1">
    <property type="entry name" value="METHYLTRANSFERASE N6AMT1"/>
    <property type="match status" value="1"/>
</dbReference>
<dbReference type="Gene3D" id="3.40.50.150">
    <property type="entry name" value="Vaccinia Virus protein VP39"/>
    <property type="match status" value="1"/>
</dbReference>
<dbReference type="InterPro" id="IPR007848">
    <property type="entry name" value="Small_mtfrase_dom"/>
</dbReference>
<dbReference type="GO" id="GO:0008276">
    <property type="term" value="F:protein methyltransferase activity"/>
    <property type="evidence" value="ECO:0007669"/>
    <property type="project" value="TreeGrafter"/>
</dbReference>
<keyword evidence="3" id="KW-0808">Transferase</keyword>
<dbReference type="GO" id="GO:0008757">
    <property type="term" value="F:S-adenosylmethionine-dependent methyltransferase activity"/>
    <property type="evidence" value="ECO:0007669"/>
    <property type="project" value="TreeGrafter"/>
</dbReference>
<dbReference type="CDD" id="cd02440">
    <property type="entry name" value="AdoMet_MTases"/>
    <property type="match status" value="1"/>
</dbReference>
<dbReference type="OrthoDB" id="267914at2"/>
<reference evidence="6" key="1">
    <citation type="submission" date="2016-01" db="EMBL/GenBank/DDBJ databases">
        <title>Genome sequencing of Roseivirga ehrenbergii KMM 6017.</title>
        <authorList>
            <person name="Selvaratnam C."/>
            <person name="Thevarajoo S."/>
            <person name="Goh K.M."/>
            <person name="Ee R."/>
            <person name="Chan K.-G."/>
            <person name="Chong C.S."/>
        </authorList>
    </citation>
    <scope>NUCLEOTIDE SEQUENCE [LARGE SCALE GENOMIC DNA]</scope>
    <source>
        <strain evidence="6">KMM 6017</strain>
    </source>
</reference>
<dbReference type="STRING" id="279360.MB14_16575"/>
<proteinExistence type="inferred from homology"/>
<dbReference type="GO" id="GO:0008170">
    <property type="term" value="F:N-methyltransferase activity"/>
    <property type="evidence" value="ECO:0007669"/>
    <property type="project" value="UniProtKB-ARBA"/>
</dbReference>
<dbReference type="Proteomes" id="UP000075583">
    <property type="component" value="Unassembled WGS sequence"/>
</dbReference>
<evidence type="ECO:0000259" key="5">
    <source>
        <dbReference type="Pfam" id="PF05175"/>
    </source>
</evidence>
<evidence type="ECO:0000256" key="2">
    <source>
        <dbReference type="ARBA" id="ARBA00022603"/>
    </source>
</evidence>
<keyword evidence="2" id="KW-0489">Methyltransferase</keyword>
<protein>
    <recommendedName>
        <fullName evidence="5">Methyltransferase small domain-containing protein</fullName>
    </recommendedName>
</protein>
<dbReference type="PROSITE" id="PS00092">
    <property type="entry name" value="N6_MTASE"/>
    <property type="match status" value="1"/>
</dbReference>
<keyword evidence="7" id="KW-1185">Reference proteome</keyword>
<dbReference type="AlphaFoldDB" id="A0A150XN30"/>
<sequence>MSYPEKKTRVSKLLAKKIEPLFQVIYKLYCRRTHLYSYHGVQVCVPPGIFNPRLSFSSKYLVNFLSKENLNGCSFLEIGSGSGVISLFAAKLGARVTAVDINPLAVTCTRENAESNELNLEVILSDIFELLPESPFDFIVVNPPYYPKDPKNDIEKAWFCGENFDFFYRFFSQLKSYLKIDSRTFMVLSEDCEIEEIKCIANMSGFSMEVESEKLIYWEVNYIFLIQPIDAN</sequence>
<evidence type="ECO:0000256" key="4">
    <source>
        <dbReference type="ARBA" id="ARBA00022691"/>
    </source>
</evidence>
<dbReference type="InterPro" id="IPR029063">
    <property type="entry name" value="SAM-dependent_MTases_sf"/>
</dbReference>
<dbReference type="GO" id="GO:0003676">
    <property type="term" value="F:nucleic acid binding"/>
    <property type="evidence" value="ECO:0007669"/>
    <property type="project" value="InterPro"/>
</dbReference>
<evidence type="ECO:0000313" key="7">
    <source>
        <dbReference type="Proteomes" id="UP000075583"/>
    </source>
</evidence>
<gene>
    <name evidence="6" type="ORF">MB14_16575</name>
</gene>
<dbReference type="PANTHER" id="PTHR45875">
    <property type="entry name" value="METHYLTRANSFERASE N6AMT1"/>
    <property type="match status" value="1"/>
</dbReference>
<dbReference type="GO" id="GO:0032259">
    <property type="term" value="P:methylation"/>
    <property type="evidence" value="ECO:0007669"/>
    <property type="project" value="UniProtKB-KW"/>
</dbReference>
<dbReference type="Pfam" id="PF05175">
    <property type="entry name" value="MTS"/>
    <property type="match status" value="1"/>
</dbReference>
<evidence type="ECO:0000313" key="6">
    <source>
        <dbReference type="EMBL" id="KYG80156.1"/>
    </source>
</evidence>
<keyword evidence="4" id="KW-0949">S-adenosyl-L-methionine</keyword>
<dbReference type="InterPro" id="IPR002052">
    <property type="entry name" value="DNA_methylase_N6_adenine_CS"/>
</dbReference>